<organism evidence="3 4">
    <name type="scientific">Pleurodeles waltl</name>
    <name type="common">Iberian ribbed newt</name>
    <dbReference type="NCBI Taxonomy" id="8319"/>
    <lineage>
        <taxon>Eukaryota</taxon>
        <taxon>Metazoa</taxon>
        <taxon>Chordata</taxon>
        <taxon>Craniata</taxon>
        <taxon>Vertebrata</taxon>
        <taxon>Euteleostomi</taxon>
        <taxon>Amphibia</taxon>
        <taxon>Batrachia</taxon>
        <taxon>Caudata</taxon>
        <taxon>Salamandroidea</taxon>
        <taxon>Salamandridae</taxon>
        <taxon>Pleurodelinae</taxon>
        <taxon>Pleurodeles</taxon>
    </lineage>
</organism>
<accession>A0AAV7M832</accession>
<feature type="coiled-coil region" evidence="1">
    <location>
        <begin position="71"/>
        <end position="98"/>
    </location>
</feature>
<dbReference type="EMBL" id="JANPWB010000014">
    <property type="protein sequence ID" value="KAJ1099936.1"/>
    <property type="molecule type" value="Genomic_DNA"/>
</dbReference>
<name>A0AAV7M832_PLEWA</name>
<evidence type="ECO:0000313" key="4">
    <source>
        <dbReference type="Proteomes" id="UP001066276"/>
    </source>
</evidence>
<evidence type="ECO:0000313" key="3">
    <source>
        <dbReference type="EMBL" id="KAJ1099936.1"/>
    </source>
</evidence>
<dbReference type="Gene3D" id="3.30.70.1820">
    <property type="entry name" value="L1 transposable element, RRM domain"/>
    <property type="match status" value="1"/>
</dbReference>
<proteinExistence type="predicted"/>
<dbReference type="AlphaFoldDB" id="A0AAV7M832"/>
<keyword evidence="4" id="KW-1185">Reference proteome</keyword>
<protein>
    <submittedName>
        <fullName evidence="3">Uncharacterized protein</fullName>
    </submittedName>
</protein>
<sequence>MKHGLKRPDDDNNVPRGYRLDRSGSGAALSHPAEESRSGERRRIVINAGVYQAEQRVSDLEDAQSRFSTTTDKMQADLEALQQKLDDYENRSRRSDLRLFGIPEELGATSSITEVISDLTYKYVLPEKATANVDLSTMLAHRVTVTRILTAKYPQTIRVNFGDYRIKDQVFSQAIRTKLFNPTDNFNFCILSDLSAKAAH</sequence>
<reference evidence="3" key="1">
    <citation type="journal article" date="2022" name="bioRxiv">
        <title>Sequencing and chromosome-scale assembly of the giantPleurodeles waltlgenome.</title>
        <authorList>
            <person name="Brown T."/>
            <person name="Elewa A."/>
            <person name="Iarovenko S."/>
            <person name="Subramanian E."/>
            <person name="Araus A.J."/>
            <person name="Petzold A."/>
            <person name="Susuki M."/>
            <person name="Suzuki K.-i.T."/>
            <person name="Hayashi T."/>
            <person name="Toyoda A."/>
            <person name="Oliveira C."/>
            <person name="Osipova E."/>
            <person name="Leigh N.D."/>
            <person name="Simon A."/>
            <person name="Yun M.H."/>
        </authorList>
    </citation>
    <scope>NUCLEOTIDE SEQUENCE</scope>
    <source>
        <strain evidence="3">20211129_DDA</strain>
        <tissue evidence="3">Liver</tissue>
    </source>
</reference>
<evidence type="ECO:0000256" key="2">
    <source>
        <dbReference type="SAM" id="MobiDB-lite"/>
    </source>
</evidence>
<comment type="caution">
    <text evidence="3">The sequence shown here is derived from an EMBL/GenBank/DDBJ whole genome shotgun (WGS) entry which is preliminary data.</text>
</comment>
<feature type="region of interest" description="Disordered" evidence="2">
    <location>
        <begin position="1"/>
        <end position="41"/>
    </location>
</feature>
<evidence type="ECO:0000256" key="1">
    <source>
        <dbReference type="SAM" id="Coils"/>
    </source>
</evidence>
<dbReference type="Proteomes" id="UP001066276">
    <property type="component" value="Chromosome 10"/>
</dbReference>
<feature type="compositionally biased region" description="Basic and acidic residues" evidence="2">
    <location>
        <begin position="32"/>
        <end position="41"/>
    </location>
</feature>
<feature type="compositionally biased region" description="Basic and acidic residues" evidence="2">
    <location>
        <begin position="1"/>
        <end position="10"/>
    </location>
</feature>
<dbReference type="PANTHER" id="PTHR11505">
    <property type="entry name" value="L1 TRANSPOSABLE ELEMENT-RELATED"/>
    <property type="match status" value="1"/>
</dbReference>
<keyword evidence="1" id="KW-0175">Coiled coil</keyword>
<dbReference type="InterPro" id="IPR004244">
    <property type="entry name" value="Transposase_22"/>
</dbReference>
<gene>
    <name evidence="3" type="ORF">NDU88_005029</name>
</gene>